<keyword evidence="2" id="KW-0812">Transmembrane</keyword>
<comment type="caution">
    <text evidence="3">The sequence shown here is derived from an EMBL/GenBank/DDBJ whole genome shotgun (WGS) entry which is preliminary data.</text>
</comment>
<keyword evidence="4" id="KW-1185">Reference proteome</keyword>
<proteinExistence type="predicted"/>
<feature type="transmembrane region" description="Helical" evidence="2">
    <location>
        <begin position="43"/>
        <end position="64"/>
    </location>
</feature>
<name>A0ABR3JWX8_9AGAR</name>
<keyword evidence="2" id="KW-0472">Membrane</keyword>
<evidence type="ECO:0000313" key="4">
    <source>
        <dbReference type="Proteomes" id="UP001556367"/>
    </source>
</evidence>
<feature type="transmembrane region" description="Helical" evidence="2">
    <location>
        <begin position="12"/>
        <end position="31"/>
    </location>
</feature>
<evidence type="ECO:0000313" key="3">
    <source>
        <dbReference type="EMBL" id="KAL0960134.1"/>
    </source>
</evidence>
<dbReference type="Proteomes" id="UP001556367">
    <property type="component" value="Unassembled WGS sequence"/>
</dbReference>
<gene>
    <name evidence="3" type="ORF">HGRIS_011770</name>
</gene>
<sequence length="105" mass="11690">MSDDTGKPNLIWPLYGFILCISLPILVLDVLILRHTIQNEGFIAFEGLGIVAASLSFILLPIVAVQTYRELDEIEKERRRRTGPNHHPSEQGPSAGQLHVFSARA</sequence>
<organism evidence="3 4">
    <name type="scientific">Hohenbuehelia grisea</name>
    <dbReference type="NCBI Taxonomy" id="104357"/>
    <lineage>
        <taxon>Eukaryota</taxon>
        <taxon>Fungi</taxon>
        <taxon>Dikarya</taxon>
        <taxon>Basidiomycota</taxon>
        <taxon>Agaricomycotina</taxon>
        <taxon>Agaricomycetes</taxon>
        <taxon>Agaricomycetidae</taxon>
        <taxon>Agaricales</taxon>
        <taxon>Pleurotineae</taxon>
        <taxon>Pleurotaceae</taxon>
        <taxon>Hohenbuehelia</taxon>
    </lineage>
</organism>
<protein>
    <recommendedName>
        <fullName evidence="5">Vacuolar ATPase assembly integral membrane protein VMA21 homolog</fullName>
    </recommendedName>
</protein>
<reference evidence="4" key="1">
    <citation type="submission" date="2024-06" db="EMBL/GenBank/DDBJ databases">
        <title>Multi-omics analyses provide insights into the biosynthesis of the anticancer antibiotic pleurotin in Hohenbuehelia grisea.</title>
        <authorList>
            <person name="Weaver J.A."/>
            <person name="Alberti F."/>
        </authorList>
    </citation>
    <scope>NUCLEOTIDE SEQUENCE [LARGE SCALE GENOMIC DNA]</scope>
    <source>
        <strain evidence="4">T-177</strain>
    </source>
</reference>
<evidence type="ECO:0000256" key="1">
    <source>
        <dbReference type="SAM" id="MobiDB-lite"/>
    </source>
</evidence>
<dbReference type="EMBL" id="JASNQZ010000002">
    <property type="protein sequence ID" value="KAL0960134.1"/>
    <property type="molecule type" value="Genomic_DNA"/>
</dbReference>
<keyword evidence="2" id="KW-1133">Transmembrane helix</keyword>
<evidence type="ECO:0008006" key="5">
    <source>
        <dbReference type="Google" id="ProtNLM"/>
    </source>
</evidence>
<accession>A0ABR3JWX8</accession>
<feature type="region of interest" description="Disordered" evidence="1">
    <location>
        <begin position="76"/>
        <end position="105"/>
    </location>
</feature>
<evidence type="ECO:0000256" key="2">
    <source>
        <dbReference type="SAM" id="Phobius"/>
    </source>
</evidence>